<dbReference type="AlphaFoldDB" id="A0A5C3QKU1"/>
<dbReference type="SUPFAM" id="SSF51735">
    <property type="entry name" value="NAD(P)-binding Rossmann-fold domains"/>
    <property type="match status" value="1"/>
</dbReference>
<comment type="similarity">
    <text evidence="1 3">Belongs to the short-chain dehydrogenases/reductases (SDR) family.</text>
</comment>
<accession>A0A5C3QKU1</accession>
<dbReference type="STRING" id="1884261.A0A5C3QKU1"/>
<evidence type="ECO:0000256" key="3">
    <source>
        <dbReference type="RuleBase" id="RU000363"/>
    </source>
</evidence>
<sequence>MSSRVWFITGCSSGFGQRLAQVVVANNERVIASSRDMTRLKAAFDKIGLGAHENVKLFELDVTDEESALKTKLTEAVKSWGVIDVLVNNAGYGQLGMLEECGATQMKKQFDTNVFGLLNVTTAVLPHMRERRSGTIVQIGSRSEWSAETPMKGIYSAGKAAVRAFSETLASEVKPLGIRVLIVEPGAFRTEGIYNYGYYDDNMISDYDPTRQKMKDFIDKIPGKEPGDPEKGVQAIFDVVTGTGRASGKEWPLYLFLGNDAERDVRNKCNTMLKLLDSDWNEITRGVSYPVQQ</sequence>
<evidence type="ECO:0000256" key="1">
    <source>
        <dbReference type="ARBA" id="ARBA00006484"/>
    </source>
</evidence>
<dbReference type="GO" id="GO:0016491">
    <property type="term" value="F:oxidoreductase activity"/>
    <property type="evidence" value="ECO:0007669"/>
    <property type="project" value="UniProtKB-KW"/>
</dbReference>
<organism evidence="4 5">
    <name type="scientific">Pterulicium gracile</name>
    <dbReference type="NCBI Taxonomy" id="1884261"/>
    <lineage>
        <taxon>Eukaryota</taxon>
        <taxon>Fungi</taxon>
        <taxon>Dikarya</taxon>
        <taxon>Basidiomycota</taxon>
        <taxon>Agaricomycotina</taxon>
        <taxon>Agaricomycetes</taxon>
        <taxon>Agaricomycetidae</taxon>
        <taxon>Agaricales</taxon>
        <taxon>Pleurotineae</taxon>
        <taxon>Pterulaceae</taxon>
        <taxon>Pterulicium</taxon>
    </lineage>
</organism>
<gene>
    <name evidence="4" type="ORF">BDV98DRAFT_568755</name>
</gene>
<reference evidence="4 5" key="1">
    <citation type="journal article" date="2019" name="Nat. Ecol. Evol.">
        <title>Megaphylogeny resolves global patterns of mushroom evolution.</title>
        <authorList>
            <person name="Varga T."/>
            <person name="Krizsan K."/>
            <person name="Foldi C."/>
            <person name="Dima B."/>
            <person name="Sanchez-Garcia M."/>
            <person name="Sanchez-Ramirez S."/>
            <person name="Szollosi G.J."/>
            <person name="Szarkandi J.G."/>
            <person name="Papp V."/>
            <person name="Albert L."/>
            <person name="Andreopoulos W."/>
            <person name="Angelini C."/>
            <person name="Antonin V."/>
            <person name="Barry K.W."/>
            <person name="Bougher N.L."/>
            <person name="Buchanan P."/>
            <person name="Buyck B."/>
            <person name="Bense V."/>
            <person name="Catcheside P."/>
            <person name="Chovatia M."/>
            <person name="Cooper J."/>
            <person name="Damon W."/>
            <person name="Desjardin D."/>
            <person name="Finy P."/>
            <person name="Geml J."/>
            <person name="Haridas S."/>
            <person name="Hughes K."/>
            <person name="Justo A."/>
            <person name="Karasinski D."/>
            <person name="Kautmanova I."/>
            <person name="Kiss B."/>
            <person name="Kocsube S."/>
            <person name="Kotiranta H."/>
            <person name="LaButti K.M."/>
            <person name="Lechner B.E."/>
            <person name="Liimatainen K."/>
            <person name="Lipzen A."/>
            <person name="Lukacs Z."/>
            <person name="Mihaltcheva S."/>
            <person name="Morgado L.N."/>
            <person name="Niskanen T."/>
            <person name="Noordeloos M.E."/>
            <person name="Ohm R.A."/>
            <person name="Ortiz-Santana B."/>
            <person name="Ovrebo C."/>
            <person name="Racz N."/>
            <person name="Riley R."/>
            <person name="Savchenko A."/>
            <person name="Shiryaev A."/>
            <person name="Soop K."/>
            <person name="Spirin V."/>
            <person name="Szebenyi C."/>
            <person name="Tomsovsky M."/>
            <person name="Tulloss R.E."/>
            <person name="Uehling J."/>
            <person name="Grigoriev I.V."/>
            <person name="Vagvolgyi C."/>
            <person name="Papp T."/>
            <person name="Martin F.M."/>
            <person name="Miettinen O."/>
            <person name="Hibbett D.S."/>
            <person name="Nagy L.G."/>
        </authorList>
    </citation>
    <scope>NUCLEOTIDE SEQUENCE [LARGE SCALE GENOMIC DNA]</scope>
    <source>
        <strain evidence="4 5">CBS 309.79</strain>
    </source>
</reference>
<dbReference type="Pfam" id="PF00106">
    <property type="entry name" value="adh_short"/>
    <property type="match status" value="1"/>
</dbReference>
<dbReference type="InterPro" id="IPR036291">
    <property type="entry name" value="NAD(P)-bd_dom_sf"/>
</dbReference>
<evidence type="ECO:0000256" key="2">
    <source>
        <dbReference type="ARBA" id="ARBA00023002"/>
    </source>
</evidence>
<dbReference type="PANTHER" id="PTHR43976:SF16">
    <property type="entry name" value="SHORT-CHAIN DEHYDROGENASE_REDUCTASE FAMILY PROTEIN"/>
    <property type="match status" value="1"/>
</dbReference>
<evidence type="ECO:0008006" key="6">
    <source>
        <dbReference type="Google" id="ProtNLM"/>
    </source>
</evidence>
<evidence type="ECO:0000313" key="5">
    <source>
        <dbReference type="Proteomes" id="UP000305067"/>
    </source>
</evidence>
<keyword evidence="2" id="KW-0560">Oxidoreductase</keyword>
<protein>
    <recommendedName>
        <fullName evidence="6">Short-chain oxidoreductase</fullName>
    </recommendedName>
</protein>
<dbReference type="InterPro" id="IPR002347">
    <property type="entry name" value="SDR_fam"/>
</dbReference>
<evidence type="ECO:0000313" key="4">
    <source>
        <dbReference type="EMBL" id="TFL00809.1"/>
    </source>
</evidence>
<dbReference type="PRINTS" id="PR00081">
    <property type="entry name" value="GDHRDH"/>
</dbReference>
<dbReference type="PANTHER" id="PTHR43976">
    <property type="entry name" value="SHORT CHAIN DEHYDROGENASE"/>
    <property type="match status" value="1"/>
</dbReference>
<dbReference type="CDD" id="cd05374">
    <property type="entry name" value="17beta-HSD-like_SDR_c"/>
    <property type="match status" value="1"/>
</dbReference>
<dbReference type="Gene3D" id="3.40.50.720">
    <property type="entry name" value="NAD(P)-binding Rossmann-like Domain"/>
    <property type="match status" value="1"/>
</dbReference>
<dbReference type="Proteomes" id="UP000305067">
    <property type="component" value="Unassembled WGS sequence"/>
</dbReference>
<dbReference type="InterPro" id="IPR051911">
    <property type="entry name" value="SDR_oxidoreductase"/>
</dbReference>
<dbReference type="EMBL" id="ML178827">
    <property type="protein sequence ID" value="TFL00809.1"/>
    <property type="molecule type" value="Genomic_DNA"/>
</dbReference>
<dbReference type="OrthoDB" id="1274115at2759"/>
<keyword evidence="5" id="KW-1185">Reference proteome</keyword>
<name>A0A5C3QKU1_9AGAR</name>
<proteinExistence type="inferred from homology"/>
<dbReference type="PRINTS" id="PR00080">
    <property type="entry name" value="SDRFAMILY"/>
</dbReference>